<feature type="transmembrane region" description="Helical" evidence="2">
    <location>
        <begin position="38"/>
        <end position="61"/>
    </location>
</feature>
<dbReference type="AlphaFoldDB" id="A0A8H7U3Y4"/>
<gene>
    <name evidence="3" type="ORF">IEO21_03740</name>
</gene>
<feature type="transmembrane region" description="Helical" evidence="2">
    <location>
        <begin position="207"/>
        <end position="228"/>
    </location>
</feature>
<feature type="region of interest" description="Disordered" evidence="1">
    <location>
        <begin position="285"/>
        <end position="312"/>
    </location>
</feature>
<evidence type="ECO:0000256" key="2">
    <source>
        <dbReference type="SAM" id="Phobius"/>
    </source>
</evidence>
<name>A0A8H7U3Y4_9APHY</name>
<proteinExistence type="predicted"/>
<organism evidence="3 4">
    <name type="scientific">Rhodonia placenta</name>
    <dbReference type="NCBI Taxonomy" id="104341"/>
    <lineage>
        <taxon>Eukaryota</taxon>
        <taxon>Fungi</taxon>
        <taxon>Dikarya</taxon>
        <taxon>Basidiomycota</taxon>
        <taxon>Agaricomycotina</taxon>
        <taxon>Agaricomycetes</taxon>
        <taxon>Polyporales</taxon>
        <taxon>Adustoporiaceae</taxon>
        <taxon>Rhodonia</taxon>
    </lineage>
</organism>
<keyword evidence="2" id="KW-0472">Membrane</keyword>
<dbReference type="EMBL" id="JADOXO010000049">
    <property type="protein sequence ID" value="KAF9816975.1"/>
    <property type="molecule type" value="Genomic_DNA"/>
</dbReference>
<accession>A0A8H7U3Y4</accession>
<protein>
    <recommendedName>
        <fullName evidence="5">Transmembrane protein</fullName>
    </recommendedName>
</protein>
<evidence type="ECO:0000313" key="3">
    <source>
        <dbReference type="EMBL" id="KAF9816975.1"/>
    </source>
</evidence>
<keyword evidence="2" id="KW-0812">Transmembrane</keyword>
<reference evidence="3" key="2">
    <citation type="journal article" name="Front. Microbiol.">
        <title>Degradative Capacity of Two Strains of Rhodonia placenta: From Phenotype to Genotype.</title>
        <authorList>
            <person name="Kolle M."/>
            <person name="Horta M.A.C."/>
            <person name="Nowrousian M."/>
            <person name="Ohm R.A."/>
            <person name="Benz J.P."/>
            <person name="Pilgard A."/>
        </authorList>
    </citation>
    <scope>NUCLEOTIDE SEQUENCE</scope>
    <source>
        <strain evidence="3">FPRL280</strain>
    </source>
</reference>
<reference evidence="3" key="1">
    <citation type="submission" date="2020-11" db="EMBL/GenBank/DDBJ databases">
        <authorList>
            <person name="Koelle M."/>
            <person name="Horta M.A.C."/>
            <person name="Nowrousian M."/>
            <person name="Ohm R.A."/>
            <person name="Benz P."/>
            <person name="Pilgard A."/>
        </authorList>
    </citation>
    <scope>NUCLEOTIDE SEQUENCE</scope>
    <source>
        <strain evidence="3">FPRL280</strain>
    </source>
</reference>
<feature type="compositionally biased region" description="Basic and acidic residues" evidence="1">
    <location>
        <begin position="303"/>
        <end position="312"/>
    </location>
</feature>
<keyword evidence="2" id="KW-1133">Transmembrane helix</keyword>
<feature type="transmembrane region" description="Helical" evidence="2">
    <location>
        <begin position="106"/>
        <end position="126"/>
    </location>
</feature>
<evidence type="ECO:0000313" key="4">
    <source>
        <dbReference type="Proteomes" id="UP000639403"/>
    </source>
</evidence>
<evidence type="ECO:0000256" key="1">
    <source>
        <dbReference type="SAM" id="MobiDB-lite"/>
    </source>
</evidence>
<feature type="transmembrane region" description="Helical" evidence="2">
    <location>
        <begin position="73"/>
        <end position="94"/>
    </location>
</feature>
<sequence length="312" mass="33714">MTVIEMGRYVVVGTAGASLWDLFSNVSHDYDLLSNHRLVFPTAVYIAARLSAFAFVVLSAMYKTMPVKQCATFQIATASTGVAAVAATGLLVFLRLAAVYHGHRAIIGVFFALYLSAVAGSMTAPFAVTADRLGTTDYCVDTDMKAYAVLSAILPMVHDMLVFLAISYKLLCNNTRQVPTIRTQLRSFFSGKDLPAFSVALLRDGQAYYLITALSTLALVIMLCTPTLPIGYRGLLSVPTTFISNAMASRVFRHAKLELATRSSNLATFSTIQWQRQQTCGDPVQVSVSLPSPGVNNGDDSDKEGRHSSLDA</sequence>
<evidence type="ECO:0008006" key="5">
    <source>
        <dbReference type="Google" id="ProtNLM"/>
    </source>
</evidence>
<dbReference type="Proteomes" id="UP000639403">
    <property type="component" value="Unassembled WGS sequence"/>
</dbReference>
<feature type="transmembrane region" description="Helical" evidence="2">
    <location>
        <begin position="146"/>
        <end position="166"/>
    </location>
</feature>
<comment type="caution">
    <text evidence="3">The sequence shown here is derived from an EMBL/GenBank/DDBJ whole genome shotgun (WGS) entry which is preliminary data.</text>
</comment>